<protein>
    <submittedName>
        <fullName evidence="3">Uncharacterized protein</fullName>
    </submittedName>
</protein>
<dbReference type="EMBL" id="JAPFQI010000025">
    <property type="protein sequence ID" value="MCW8088007.1"/>
    <property type="molecule type" value="Genomic_DNA"/>
</dbReference>
<proteinExistence type="predicted"/>
<feature type="chain" id="PRO_5045721409" evidence="2">
    <location>
        <begin position="20"/>
        <end position="95"/>
    </location>
</feature>
<evidence type="ECO:0000313" key="4">
    <source>
        <dbReference type="Proteomes" id="UP001526430"/>
    </source>
</evidence>
<accession>A0ABT3P0S4</accession>
<dbReference type="RefSeq" id="WP_301592212.1">
    <property type="nucleotide sequence ID" value="NZ_JAPFQI010000025.1"/>
</dbReference>
<keyword evidence="4" id="KW-1185">Reference proteome</keyword>
<organism evidence="3 4">
    <name type="scientific">Sabulicella glaciei</name>
    <dbReference type="NCBI Taxonomy" id="2984948"/>
    <lineage>
        <taxon>Bacteria</taxon>
        <taxon>Pseudomonadati</taxon>
        <taxon>Pseudomonadota</taxon>
        <taxon>Alphaproteobacteria</taxon>
        <taxon>Acetobacterales</taxon>
        <taxon>Acetobacteraceae</taxon>
        <taxon>Sabulicella</taxon>
    </lineage>
</organism>
<gene>
    <name evidence="3" type="ORF">OF850_20595</name>
</gene>
<sequence length="95" mass="10561">MKRRGFLMALLLAPAGAHAAIGDTSGLSAMPDPLADLAQWEPPGPPPGPPRGYPPGRGRGRGRRPRCWIERRRVPVRNRAGRIVDWRYVERRVCS</sequence>
<keyword evidence="2" id="KW-0732">Signal</keyword>
<evidence type="ECO:0000313" key="3">
    <source>
        <dbReference type="EMBL" id="MCW8088007.1"/>
    </source>
</evidence>
<reference evidence="3 4" key="1">
    <citation type="submission" date="2022-10" db="EMBL/GenBank/DDBJ databases">
        <title>Roseococcus glaciei nov., sp. nov., isolated from glacier.</title>
        <authorList>
            <person name="Liu Q."/>
            <person name="Xin Y.-H."/>
        </authorList>
    </citation>
    <scope>NUCLEOTIDE SEQUENCE [LARGE SCALE GENOMIC DNA]</scope>
    <source>
        <strain evidence="3 4">MDT2-1-1</strain>
    </source>
</reference>
<dbReference type="Proteomes" id="UP001526430">
    <property type="component" value="Unassembled WGS sequence"/>
</dbReference>
<feature type="region of interest" description="Disordered" evidence="1">
    <location>
        <begin position="21"/>
        <end position="64"/>
    </location>
</feature>
<name>A0ABT3P0S4_9PROT</name>
<evidence type="ECO:0000256" key="2">
    <source>
        <dbReference type="SAM" id="SignalP"/>
    </source>
</evidence>
<feature type="compositionally biased region" description="Pro residues" evidence="1">
    <location>
        <begin position="42"/>
        <end position="53"/>
    </location>
</feature>
<feature type="signal peptide" evidence="2">
    <location>
        <begin position="1"/>
        <end position="19"/>
    </location>
</feature>
<comment type="caution">
    <text evidence="3">The sequence shown here is derived from an EMBL/GenBank/DDBJ whole genome shotgun (WGS) entry which is preliminary data.</text>
</comment>
<evidence type="ECO:0000256" key="1">
    <source>
        <dbReference type="SAM" id="MobiDB-lite"/>
    </source>
</evidence>